<evidence type="ECO:0000259" key="3">
    <source>
        <dbReference type="PROSITE" id="PS50894"/>
    </source>
</evidence>
<dbReference type="EMBL" id="WIWJ01000080">
    <property type="protein sequence ID" value="MQT49991.1"/>
    <property type="molecule type" value="Genomic_DNA"/>
</dbReference>
<dbReference type="SUPFAM" id="SSF47226">
    <property type="entry name" value="Histidine-containing phosphotransfer domain, HPT domain"/>
    <property type="match status" value="1"/>
</dbReference>
<organism evidence="4 5">
    <name type="scientific">Pseudomonas helleri</name>
    <dbReference type="NCBI Taxonomy" id="1608996"/>
    <lineage>
        <taxon>Bacteria</taxon>
        <taxon>Pseudomonadati</taxon>
        <taxon>Pseudomonadota</taxon>
        <taxon>Gammaproteobacteria</taxon>
        <taxon>Pseudomonadales</taxon>
        <taxon>Pseudomonadaceae</taxon>
        <taxon>Pseudomonas</taxon>
    </lineage>
</organism>
<dbReference type="GO" id="GO:0000160">
    <property type="term" value="P:phosphorelay signal transduction system"/>
    <property type="evidence" value="ECO:0007669"/>
    <property type="project" value="UniProtKB-KW"/>
</dbReference>
<protein>
    <recommendedName>
        <fullName evidence="3">HPt domain-containing protein</fullName>
    </recommendedName>
</protein>
<evidence type="ECO:0000313" key="4">
    <source>
        <dbReference type="EMBL" id="MQT49991.1"/>
    </source>
</evidence>
<dbReference type="AlphaFoldDB" id="A0A7X1WE63"/>
<dbReference type="Gene3D" id="1.20.120.160">
    <property type="entry name" value="HPT domain"/>
    <property type="match status" value="1"/>
</dbReference>
<reference evidence="4 5" key="1">
    <citation type="submission" date="2019-10" db="EMBL/GenBank/DDBJ databases">
        <title>Evaluation of single-gene subtyping targets for Pseudomonas.</title>
        <authorList>
            <person name="Reichler S.J."/>
            <person name="Orsi R.H."/>
            <person name="Wiedmann M."/>
            <person name="Martin N.H."/>
            <person name="Murphy S.I."/>
        </authorList>
    </citation>
    <scope>NUCLEOTIDE SEQUENCE [LARGE SCALE GENOMIC DNA]</scope>
    <source>
        <strain evidence="4 5">FSL R10-3257</strain>
    </source>
</reference>
<dbReference type="Proteomes" id="UP000441404">
    <property type="component" value="Unassembled WGS sequence"/>
</dbReference>
<dbReference type="GO" id="GO:0004672">
    <property type="term" value="F:protein kinase activity"/>
    <property type="evidence" value="ECO:0007669"/>
    <property type="project" value="UniProtKB-ARBA"/>
</dbReference>
<evidence type="ECO:0000256" key="2">
    <source>
        <dbReference type="PROSITE-ProRule" id="PRU00110"/>
    </source>
</evidence>
<evidence type="ECO:0000313" key="5">
    <source>
        <dbReference type="Proteomes" id="UP000441404"/>
    </source>
</evidence>
<keyword evidence="2" id="KW-0597">Phosphoprotein</keyword>
<dbReference type="PROSITE" id="PS50894">
    <property type="entry name" value="HPT"/>
    <property type="match status" value="1"/>
</dbReference>
<name>A0A7X1WE63_9PSED</name>
<comment type="caution">
    <text evidence="4">The sequence shown here is derived from an EMBL/GenBank/DDBJ whole genome shotgun (WGS) entry which is preliminary data.</text>
</comment>
<dbReference type="Pfam" id="PF01627">
    <property type="entry name" value="Hpt"/>
    <property type="match status" value="1"/>
</dbReference>
<keyword evidence="1" id="KW-0902">Two-component regulatory system</keyword>
<dbReference type="InterPro" id="IPR036641">
    <property type="entry name" value="HPT_dom_sf"/>
</dbReference>
<accession>A0A7X1WE63</accession>
<sequence>MSNNSPYTLGEDCLAVPAELVKSVARLQAHLISGGVMSLVSLREVDSGSVVESFEFVSFRFGGNLGLIKNVLNSFAPSQLNQLERLSSFSKRRDPVGAAAVLHAMRGTCGTMGAQLLSAFAGELEHRLIHDDKDLQLYLLADEILVDVLRELIVFSDMLLKNMFDVSV</sequence>
<feature type="modified residue" description="Phosphohistidine" evidence="2">
    <location>
        <position position="103"/>
    </location>
</feature>
<dbReference type="InterPro" id="IPR008207">
    <property type="entry name" value="Sig_transdc_His_kin_Hpt_dom"/>
</dbReference>
<feature type="domain" description="HPt" evidence="3">
    <location>
        <begin position="64"/>
        <end position="163"/>
    </location>
</feature>
<proteinExistence type="predicted"/>
<evidence type="ECO:0000256" key="1">
    <source>
        <dbReference type="ARBA" id="ARBA00023012"/>
    </source>
</evidence>
<gene>
    <name evidence="4" type="ORF">GHO40_25230</name>
</gene>